<dbReference type="Proteomes" id="UP001501337">
    <property type="component" value="Unassembled WGS sequence"/>
</dbReference>
<accession>A0ABP7P6N4</accession>
<dbReference type="InterPro" id="IPR032816">
    <property type="entry name" value="VTT_dom"/>
</dbReference>
<evidence type="ECO:0000313" key="4">
    <source>
        <dbReference type="Proteomes" id="UP001501337"/>
    </source>
</evidence>
<proteinExistence type="predicted"/>
<comment type="caution">
    <text evidence="3">The sequence shown here is derived from an EMBL/GenBank/DDBJ whole genome shotgun (WGS) entry which is preliminary data.</text>
</comment>
<dbReference type="EMBL" id="BAABBO010000009">
    <property type="protein sequence ID" value="GAA3960654.1"/>
    <property type="molecule type" value="Genomic_DNA"/>
</dbReference>
<name>A0ABP7P6N4_9GAMM</name>
<feature type="domain" description="VTT" evidence="2">
    <location>
        <begin position="54"/>
        <end position="158"/>
    </location>
</feature>
<dbReference type="RefSeq" id="WP_344805569.1">
    <property type="nucleotide sequence ID" value="NZ_BAABBO010000009.1"/>
</dbReference>
<feature type="transmembrane region" description="Helical" evidence="1">
    <location>
        <begin position="59"/>
        <end position="79"/>
    </location>
</feature>
<keyword evidence="1" id="KW-1133">Transmembrane helix</keyword>
<evidence type="ECO:0000313" key="3">
    <source>
        <dbReference type="EMBL" id="GAA3960654.1"/>
    </source>
</evidence>
<sequence>MYDSFTATLSSLSESLTTGSLLGDYGLLWLGAFAAATILPFYSELLLLKMLTAYPDHWLGLTLMATFGNTMGACVNWWLGKYMLHYQDRRWFPLKEKHLKPAQRWFEKYGKWTLLLSWSPLGGDAITLVAGIMKVKFWEFYCLTFAGKAVRYFAIALILPNP</sequence>
<dbReference type="InterPro" id="IPR051311">
    <property type="entry name" value="DedA_domain"/>
</dbReference>
<keyword evidence="4" id="KW-1185">Reference proteome</keyword>
<dbReference type="PANTHER" id="PTHR42709">
    <property type="entry name" value="ALKALINE PHOSPHATASE LIKE PROTEIN"/>
    <property type="match status" value="1"/>
</dbReference>
<protein>
    <submittedName>
        <fullName evidence="3">YqaA family protein</fullName>
    </submittedName>
</protein>
<dbReference type="PANTHER" id="PTHR42709:SF4">
    <property type="entry name" value="INNER MEMBRANE PROTEIN YQAA"/>
    <property type="match status" value="1"/>
</dbReference>
<feature type="transmembrane region" description="Helical" evidence="1">
    <location>
        <begin position="26"/>
        <end position="47"/>
    </location>
</feature>
<evidence type="ECO:0000256" key="1">
    <source>
        <dbReference type="SAM" id="Phobius"/>
    </source>
</evidence>
<gene>
    <name evidence="3" type="ORF">GCM10022278_18430</name>
</gene>
<dbReference type="Pfam" id="PF09335">
    <property type="entry name" value="VTT_dom"/>
    <property type="match status" value="1"/>
</dbReference>
<reference evidence="4" key="1">
    <citation type="journal article" date="2019" name="Int. J. Syst. Evol. Microbiol.">
        <title>The Global Catalogue of Microorganisms (GCM) 10K type strain sequencing project: providing services to taxonomists for standard genome sequencing and annotation.</title>
        <authorList>
            <consortium name="The Broad Institute Genomics Platform"/>
            <consortium name="The Broad Institute Genome Sequencing Center for Infectious Disease"/>
            <person name="Wu L."/>
            <person name="Ma J."/>
        </authorList>
    </citation>
    <scope>NUCLEOTIDE SEQUENCE [LARGE SCALE GENOMIC DNA]</scope>
    <source>
        <strain evidence="4">JCM 17555</strain>
    </source>
</reference>
<organism evidence="3 4">
    <name type="scientific">Allohahella marinimesophila</name>
    <dbReference type="NCBI Taxonomy" id="1054972"/>
    <lineage>
        <taxon>Bacteria</taxon>
        <taxon>Pseudomonadati</taxon>
        <taxon>Pseudomonadota</taxon>
        <taxon>Gammaproteobacteria</taxon>
        <taxon>Oceanospirillales</taxon>
        <taxon>Hahellaceae</taxon>
        <taxon>Allohahella</taxon>
    </lineage>
</organism>
<keyword evidence="1" id="KW-0812">Transmembrane</keyword>
<keyword evidence="1" id="KW-0472">Membrane</keyword>
<feature type="transmembrane region" description="Helical" evidence="1">
    <location>
        <begin position="140"/>
        <end position="159"/>
    </location>
</feature>
<evidence type="ECO:0000259" key="2">
    <source>
        <dbReference type="Pfam" id="PF09335"/>
    </source>
</evidence>